<comment type="cofactor">
    <cofactor evidence="1">
        <name>pyridoxal 5'-phosphate</name>
        <dbReference type="ChEBI" id="CHEBI:597326"/>
    </cofactor>
</comment>
<dbReference type="GO" id="GO:0030170">
    <property type="term" value="F:pyridoxal phosphate binding"/>
    <property type="evidence" value="ECO:0007669"/>
    <property type="project" value="InterPro"/>
</dbReference>
<dbReference type="InterPro" id="IPR015422">
    <property type="entry name" value="PyrdxlP-dep_Trfase_small"/>
</dbReference>
<comment type="caution">
    <text evidence="5">The sequence shown here is derived from an EMBL/GenBank/DDBJ whole genome shotgun (WGS) entry which is preliminary data.</text>
</comment>
<dbReference type="PANTHER" id="PTHR43713">
    <property type="entry name" value="GLUTAMATE-1-SEMIALDEHYDE 2,1-AMINOMUTASE"/>
    <property type="match status" value="1"/>
</dbReference>
<evidence type="ECO:0000256" key="4">
    <source>
        <dbReference type="SAM" id="MobiDB-lite"/>
    </source>
</evidence>
<feature type="region of interest" description="Disordered" evidence="4">
    <location>
        <begin position="1"/>
        <end position="38"/>
    </location>
</feature>
<dbReference type="CDD" id="cd00610">
    <property type="entry name" value="OAT_like"/>
    <property type="match status" value="1"/>
</dbReference>
<evidence type="ECO:0000256" key="2">
    <source>
        <dbReference type="ARBA" id="ARBA00022898"/>
    </source>
</evidence>
<dbReference type="SUPFAM" id="SSF53383">
    <property type="entry name" value="PLP-dependent transferases"/>
    <property type="match status" value="1"/>
</dbReference>
<dbReference type="InterPro" id="IPR005814">
    <property type="entry name" value="Aminotrans_3"/>
</dbReference>
<dbReference type="PANTHER" id="PTHR43713:SF3">
    <property type="entry name" value="GLUTAMATE-1-SEMIALDEHYDE 2,1-AMINOMUTASE 1, CHLOROPLASTIC-RELATED"/>
    <property type="match status" value="1"/>
</dbReference>
<dbReference type="Gene3D" id="3.40.640.10">
    <property type="entry name" value="Type I PLP-dependent aspartate aminotransferase-like (Major domain)"/>
    <property type="match status" value="1"/>
</dbReference>
<feature type="compositionally biased region" description="Polar residues" evidence="4">
    <location>
        <begin position="1"/>
        <end position="22"/>
    </location>
</feature>
<evidence type="ECO:0000256" key="3">
    <source>
        <dbReference type="RuleBase" id="RU003560"/>
    </source>
</evidence>
<evidence type="ECO:0000256" key="1">
    <source>
        <dbReference type="ARBA" id="ARBA00001933"/>
    </source>
</evidence>
<feature type="region of interest" description="Disordered" evidence="4">
    <location>
        <begin position="170"/>
        <end position="189"/>
    </location>
</feature>
<dbReference type="InterPro" id="IPR015424">
    <property type="entry name" value="PyrdxlP-dep_Trfase"/>
</dbReference>
<keyword evidence="2 3" id="KW-0663">Pyridoxal phosphate</keyword>
<evidence type="ECO:0000313" key="5">
    <source>
        <dbReference type="EMBL" id="MXY95587.1"/>
    </source>
</evidence>
<protein>
    <submittedName>
        <fullName evidence="5">Aspartate aminotransferase family protein</fullName>
    </submittedName>
</protein>
<dbReference type="Gene3D" id="3.90.1150.10">
    <property type="entry name" value="Aspartate Aminotransferase, domain 1"/>
    <property type="match status" value="1"/>
</dbReference>
<keyword evidence="5" id="KW-0032">Aminotransferase</keyword>
<organism evidence="5">
    <name type="scientific">Caldilineaceae bacterium SB0664_bin_27</name>
    <dbReference type="NCBI Taxonomy" id="2605260"/>
    <lineage>
        <taxon>Bacteria</taxon>
        <taxon>Bacillati</taxon>
        <taxon>Chloroflexota</taxon>
        <taxon>Caldilineae</taxon>
        <taxon>Caldilineales</taxon>
        <taxon>Caldilineaceae</taxon>
    </lineage>
</organism>
<accession>A0A6B0YY83</accession>
<reference evidence="5" key="1">
    <citation type="submission" date="2019-09" db="EMBL/GenBank/DDBJ databases">
        <title>Characterisation of the sponge microbiome using genome-centric metagenomics.</title>
        <authorList>
            <person name="Engelberts J.P."/>
            <person name="Robbins S.J."/>
            <person name="De Goeij J.M."/>
            <person name="Aranda M."/>
            <person name="Bell S.C."/>
            <person name="Webster N.S."/>
        </authorList>
    </citation>
    <scope>NUCLEOTIDE SEQUENCE</scope>
    <source>
        <strain evidence="5">SB0664_bin_27</strain>
    </source>
</reference>
<proteinExistence type="inferred from homology"/>
<dbReference type="GO" id="GO:0008483">
    <property type="term" value="F:transaminase activity"/>
    <property type="evidence" value="ECO:0007669"/>
    <property type="project" value="UniProtKB-KW"/>
</dbReference>
<dbReference type="Pfam" id="PF00202">
    <property type="entry name" value="Aminotran_3"/>
    <property type="match status" value="1"/>
</dbReference>
<dbReference type="AlphaFoldDB" id="A0A6B0YY83"/>
<comment type="similarity">
    <text evidence="3">Belongs to the class-III pyridoxal-phosphate-dependent aminotransferase family.</text>
</comment>
<dbReference type="InterPro" id="IPR015421">
    <property type="entry name" value="PyrdxlP-dep_Trfase_major"/>
</dbReference>
<sequence>MSSKLTQNAANSVTQTFLQRTRGSGEWNARARESMPGGDTRAASYYTPHPAYMTHGEGCFLFDYDENQYIDFLNNYTSLIHGHGHPATVSAIQEQAARGTVLGSAAEVTVLHAELLCSRVPSFDSVRYCNSGTEATLLAMRAARAFTGKDIIVKMDGGYHGSHDYVQLNMQPDTTEEGPPTPRLSSRGVPESTLEGMLVAQFNDLDALRDLLTAHGDSIAGVILEPALGAGGGVEPEPGYLQGVRQLADEFDVLLIFDEIMTFRQDVGGFQSTIGVTPDLTSIAKFIGGGLPLAAFGGRREIMAPFDPTHPMTIPHNGTFNGNNITMAAGLATMKDFGAGQVARVNELGQRLREGLNAAFQTTGVGIRAVGTGSIIRIHWGRGRIRNARDAVAAQEKALDLPKLLHLEMMNRGIFSAPRCQYAISTPMSEEEIDTAIDVMCQSLEVVKPYVQEHTPHLALG</sequence>
<keyword evidence="5" id="KW-0808">Transferase</keyword>
<dbReference type="EMBL" id="VXRG01000161">
    <property type="protein sequence ID" value="MXY95587.1"/>
    <property type="molecule type" value="Genomic_DNA"/>
</dbReference>
<gene>
    <name evidence="5" type="ORF">F4Y42_19290</name>
</gene>
<name>A0A6B0YY83_9CHLR</name>